<feature type="chain" id="PRO_5020435495" evidence="1">
    <location>
        <begin position="19"/>
        <end position="198"/>
    </location>
</feature>
<dbReference type="Proteomes" id="UP000308267">
    <property type="component" value="Unassembled WGS sequence"/>
</dbReference>
<gene>
    <name evidence="2" type="ORF">CRM22_008769</name>
</gene>
<keyword evidence="3" id="KW-1185">Reference proteome</keyword>
<dbReference type="EMBL" id="SJOL01008626">
    <property type="protein sequence ID" value="TGZ60048.1"/>
    <property type="molecule type" value="Genomic_DNA"/>
</dbReference>
<organism evidence="2 3">
    <name type="scientific">Opisthorchis felineus</name>
    <dbReference type="NCBI Taxonomy" id="147828"/>
    <lineage>
        <taxon>Eukaryota</taxon>
        <taxon>Metazoa</taxon>
        <taxon>Spiralia</taxon>
        <taxon>Lophotrochozoa</taxon>
        <taxon>Platyhelminthes</taxon>
        <taxon>Trematoda</taxon>
        <taxon>Digenea</taxon>
        <taxon>Opisthorchiida</taxon>
        <taxon>Opisthorchiata</taxon>
        <taxon>Opisthorchiidae</taxon>
        <taxon>Opisthorchis</taxon>
    </lineage>
</organism>
<accession>A0A4S2LHR1</accession>
<evidence type="ECO:0000313" key="2">
    <source>
        <dbReference type="EMBL" id="TGZ60048.1"/>
    </source>
</evidence>
<feature type="signal peptide" evidence="1">
    <location>
        <begin position="1"/>
        <end position="18"/>
    </location>
</feature>
<comment type="caution">
    <text evidence="2">The sequence shown here is derived from an EMBL/GenBank/DDBJ whole genome shotgun (WGS) entry which is preliminary data.</text>
</comment>
<proteinExistence type="predicted"/>
<name>A0A4S2LHR1_OPIFE</name>
<sequence length="198" mass="22577">MRMFFLLWFVHAIQLGSCEILDVEVILWTPLDKMQDADYCGVVDAMEVPQISRPQFILVAPYAEDFCEKIVVPQNTVIIFLLILVDFTHHTQYINKTFHNDKMTVTSCELLKKSESTVGGTILGKYRLVTVQAWLNSQDAAHVDLRTTFLQEQNGPEFGCKFNGYWAPVQLVFRGTMEDFNIFLENSSGNIQEITGAN</sequence>
<evidence type="ECO:0000256" key="1">
    <source>
        <dbReference type="SAM" id="SignalP"/>
    </source>
</evidence>
<protein>
    <submittedName>
        <fullName evidence="2">Uncharacterized protein</fullName>
    </submittedName>
</protein>
<reference evidence="2 3" key="1">
    <citation type="journal article" date="2019" name="BMC Genomics">
        <title>New insights from Opisthorchis felineus genome: update on genomics of the epidemiologically important liver flukes.</title>
        <authorList>
            <person name="Ershov N.I."/>
            <person name="Mordvinov V.A."/>
            <person name="Prokhortchouk E.B."/>
            <person name="Pakharukova M.Y."/>
            <person name="Gunbin K.V."/>
            <person name="Ustyantsev K."/>
            <person name="Genaev M.A."/>
            <person name="Blinov A.G."/>
            <person name="Mazur A."/>
            <person name="Boulygina E."/>
            <person name="Tsygankova S."/>
            <person name="Khrameeva E."/>
            <person name="Chekanov N."/>
            <person name="Fan G."/>
            <person name="Xiao A."/>
            <person name="Zhang H."/>
            <person name="Xu X."/>
            <person name="Yang H."/>
            <person name="Solovyev V."/>
            <person name="Lee S.M."/>
            <person name="Liu X."/>
            <person name="Afonnikov D.A."/>
            <person name="Skryabin K.G."/>
        </authorList>
    </citation>
    <scope>NUCLEOTIDE SEQUENCE [LARGE SCALE GENOMIC DNA]</scope>
    <source>
        <strain evidence="2">AK-0245</strain>
        <tissue evidence="2">Whole organism</tissue>
    </source>
</reference>
<keyword evidence="1" id="KW-0732">Signal</keyword>
<evidence type="ECO:0000313" key="3">
    <source>
        <dbReference type="Proteomes" id="UP000308267"/>
    </source>
</evidence>
<dbReference type="AlphaFoldDB" id="A0A4S2LHR1"/>
<dbReference type="OrthoDB" id="10464755at2759"/>